<keyword evidence="4" id="KW-1185">Reference proteome</keyword>
<dbReference type="OrthoDB" id="4314040at2759"/>
<evidence type="ECO:0000256" key="1">
    <source>
        <dbReference type="ARBA" id="ARBA00023242"/>
    </source>
</evidence>
<comment type="caution">
    <text evidence="3">The sequence shown here is derived from an EMBL/GenBank/DDBJ whole genome shotgun (WGS) entry which is preliminary data.</text>
</comment>
<dbReference type="Proteomes" id="UP000622797">
    <property type="component" value="Unassembled WGS sequence"/>
</dbReference>
<name>A0A8H4XAI7_9HYPO</name>
<dbReference type="PANTHER" id="PTHR38111:SF9">
    <property type="entry name" value="ZN(2)-C6 FUNGAL-TYPE DOMAIN-CONTAINING PROTEIN"/>
    <property type="match status" value="1"/>
</dbReference>
<dbReference type="PROSITE" id="PS00463">
    <property type="entry name" value="ZN2_CY6_FUNGAL_1"/>
    <property type="match status" value="1"/>
</dbReference>
<dbReference type="Pfam" id="PF00172">
    <property type="entry name" value="Zn_clus"/>
    <property type="match status" value="1"/>
</dbReference>
<evidence type="ECO:0000313" key="3">
    <source>
        <dbReference type="EMBL" id="KAF4967250.1"/>
    </source>
</evidence>
<dbReference type="SUPFAM" id="SSF57701">
    <property type="entry name" value="Zn2/Cys6 DNA-binding domain"/>
    <property type="match status" value="1"/>
</dbReference>
<organism evidence="3 4">
    <name type="scientific">Fusarium sarcochroum</name>
    <dbReference type="NCBI Taxonomy" id="1208366"/>
    <lineage>
        <taxon>Eukaryota</taxon>
        <taxon>Fungi</taxon>
        <taxon>Dikarya</taxon>
        <taxon>Ascomycota</taxon>
        <taxon>Pezizomycotina</taxon>
        <taxon>Sordariomycetes</taxon>
        <taxon>Hypocreomycetidae</taxon>
        <taxon>Hypocreales</taxon>
        <taxon>Nectriaceae</taxon>
        <taxon>Fusarium</taxon>
        <taxon>Fusarium lateritium species complex</taxon>
    </lineage>
</organism>
<accession>A0A8H4XAI7</accession>
<dbReference type="PANTHER" id="PTHR38111">
    <property type="entry name" value="ZN(2)-C6 FUNGAL-TYPE DOMAIN-CONTAINING PROTEIN-RELATED"/>
    <property type="match status" value="1"/>
</dbReference>
<reference evidence="3" key="1">
    <citation type="journal article" date="2020" name="BMC Genomics">
        <title>Correction to: Identification and distribution of gene clusters required for synthesis of sphingolipid metabolism inhibitors in diverse species of the filamentous fungus Fusarium.</title>
        <authorList>
            <person name="Kim H.S."/>
            <person name="Lohmar J.M."/>
            <person name="Busman M."/>
            <person name="Brown D.W."/>
            <person name="Naumann T.A."/>
            <person name="Divon H.H."/>
            <person name="Lysoe E."/>
            <person name="Uhlig S."/>
            <person name="Proctor R.H."/>
        </authorList>
    </citation>
    <scope>NUCLEOTIDE SEQUENCE</scope>
    <source>
        <strain evidence="3">NRRL 20472</strain>
    </source>
</reference>
<keyword evidence="1" id="KW-0539">Nucleus</keyword>
<dbReference type="InterPro" id="IPR001138">
    <property type="entry name" value="Zn2Cys6_DnaBD"/>
</dbReference>
<protein>
    <recommendedName>
        <fullName evidence="2">Zn(2)-C6 fungal-type domain-containing protein</fullName>
    </recommendedName>
</protein>
<dbReference type="EMBL" id="JABEXW010000247">
    <property type="protein sequence ID" value="KAF4967250.1"/>
    <property type="molecule type" value="Genomic_DNA"/>
</dbReference>
<evidence type="ECO:0000313" key="4">
    <source>
        <dbReference type="Proteomes" id="UP000622797"/>
    </source>
</evidence>
<dbReference type="InterPro" id="IPR036864">
    <property type="entry name" value="Zn2-C6_fun-type_DNA-bd_sf"/>
</dbReference>
<proteinExistence type="predicted"/>
<feature type="domain" description="Zn(2)-C6 fungal-type" evidence="2">
    <location>
        <begin position="9"/>
        <end position="38"/>
    </location>
</feature>
<dbReference type="CDD" id="cd00067">
    <property type="entry name" value="GAL4"/>
    <property type="match status" value="1"/>
</dbReference>
<reference evidence="3" key="2">
    <citation type="submission" date="2020-05" db="EMBL/GenBank/DDBJ databases">
        <authorList>
            <person name="Kim H.-S."/>
            <person name="Proctor R.H."/>
            <person name="Brown D.W."/>
        </authorList>
    </citation>
    <scope>NUCLEOTIDE SEQUENCE</scope>
    <source>
        <strain evidence="3">NRRL 20472</strain>
    </source>
</reference>
<dbReference type="Gene3D" id="4.10.240.10">
    <property type="entry name" value="Zn(2)-C6 fungal-type DNA-binding domain"/>
    <property type="match status" value="1"/>
</dbReference>
<dbReference type="GO" id="GO:0008270">
    <property type="term" value="F:zinc ion binding"/>
    <property type="evidence" value="ECO:0007669"/>
    <property type="project" value="InterPro"/>
</dbReference>
<dbReference type="PROSITE" id="PS50048">
    <property type="entry name" value="ZN2_CY6_FUNGAL_2"/>
    <property type="match status" value="1"/>
</dbReference>
<dbReference type="GO" id="GO:0000981">
    <property type="term" value="F:DNA-binding transcription factor activity, RNA polymerase II-specific"/>
    <property type="evidence" value="ECO:0007669"/>
    <property type="project" value="InterPro"/>
</dbReference>
<evidence type="ECO:0000259" key="2">
    <source>
        <dbReference type="PROSITE" id="PS50048"/>
    </source>
</evidence>
<dbReference type="SMART" id="SM00066">
    <property type="entry name" value="GAL4"/>
    <property type="match status" value="1"/>
</dbReference>
<gene>
    <name evidence="3" type="ORF">FSARC_5162</name>
</gene>
<dbReference type="AlphaFoldDB" id="A0A8H4XAI7"/>
<sequence>MAGVPTSRACNACREQKKKCDGQKPTCGRCKRLQLACVGNGLRRFNFKRENFQVVQGRARQASKAQVTGPLRPGPSNTETQLISRLVSTLEIKDIRYDIMSYGTFILDLPRHVGSSPAVDASIAALVSSFDVLRDTRSRPGALALHINAVSTLRKSLQDTSQACTTSNMAAIWLIYVCKHLNGANDQSVSHGEVLVYLIYETAKTGQLDNIDPILLQLLSVATVCESFLNPRIHLDQNFWDIINKHGLPRPMMNAKGHAMLSVEPQTAAEIAFYIRDTEKYLYQIRCTYNILLADYPVLVTIVEKVSKDALQPGASLRTLRISSRYYAAFGVMLALTCTVNRVIRIYDGAIPELATTAKRLVDDIISNAESCNKYRPISAGFMPVALMAAWASTPDGYRTAEIESWLITYQSDFESEDYMQWARNTKQAYQKIEERWLAKMGRPAMTEMGGDKGDFDPSKEGCTIL</sequence>
<dbReference type="InterPro" id="IPR053178">
    <property type="entry name" value="Osmoadaptation_assoc"/>
</dbReference>